<dbReference type="RefSeq" id="WP_187564022.1">
    <property type="nucleotide sequence ID" value="NZ_JACGWS010000015.1"/>
</dbReference>
<proteinExistence type="predicted"/>
<gene>
    <name evidence="1" type="ORF">H2O64_20080</name>
</gene>
<dbReference type="EMBL" id="JACGWS010000015">
    <property type="protein sequence ID" value="MBC8756981.1"/>
    <property type="molecule type" value="Genomic_DNA"/>
</dbReference>
<evidence type="ECO:0000313" key="1">
    <source>
        <dbReference type="EMBL" id="MBC8756981.1"/>
    </source>
</evidence>
<organism evidence="1 2">
    <name type="scientific">Kordia aestuariivivens</name>
    <dbReference type="NCBI Taxonomy" id="2759037"/>
    <lineage>
        <taxon>Bacteria</taxon>
        <taxon>Pseudomonadati</taxon>
        <taxon>Bacteroidota</taxon>
        <taxon>Flavobacteriia</taxon>
        <taxon>Flavobacteriales</taxon>
        <taxon>Flavobacteriaceae</taxon>
        <taxon>Kordia</taxon>
    </lineage>
</organism>
<protein>
    <recommendedName>
        <fullName evidence="3">Addiction module component</fullName>
    </recommendedName>
</protein>
<accession>A0ABR7QF32</accession>
<reference evidence="1 2" key="1">
    <citation type="submission" date="2020-07" db="EMBL/GenBank/DDBJ databases">
        <title>Description of Kordia aestuariivivens sp. nov., isolated from a tidal flat.</title>
        <authorList>
            <person name="Park S."/>
            <person name="Yoon J.-H."/>
        </authorList>
    </citation>
    <scope>NUCLEOTIDE SEQUENCE [LARGE SCALE GENOMIC DNA]</scope>
    <source>
        <strain evidence="1 2">YSTF-M3</strain>
    </source>
</reference>
<name>A0ABR7QF32_9FLAO</name>
<keyword evidence="2" id="KW-1185">Reference proteome</keyword>
<evidence type="ECO:0008006" key="3">
    <source>
        <dbReference type="Google" id="ProtNLM"/>
    </source>
</evidence>
<evidence type="ECO:0000313" key="2">
    <source>
        <dbReference type="Proteomes" id="UP000619238"/>
    </source>
</evidence>
<dbReference type="Proteomes" id="UP000619238">
    <property type="component" value="Unassembled WGS sequence"/>
</dbReference>
<sequence length="95" mass="11146">MIDKITIFEYKAISMDLQLEKYKLMEWLVNLKDEAIIHKLKEIKNDRSTTDWSDTVSETEKLMIEAGLKDVEEGNTFTHQQVMEEINKNFPVIPA</sequence>
<comment type="caution">
    <text evidence="1">The sequence shown here is derived from an EMBL/GenBank/DDBJ whole genome shotgun (WGS) entry which is preliminary data.</text>
</comment>